<evidence type="ECO:0000313" key="3">
    <source>
        <dbReference type="Proteomes" id="UP000252174"/>
    </source>
</evidence>
<sequence>MTALDQTVFLWLNLGPQTPSSVLNLALFATQYLPHWLVATTLTVALVGRQGWRGQAWKVLASIALAVLLAHWIKQAAQFPRPFTLGLGIQWLPHGPSAGFPSSHAAMAMAFAASACLAPMPWAVRSVLIGVALLVSWSRIALGLHFPSDVLAAWCVGGASAWTVQALAQAVTRHILGNQRRTCKAPTSG</sequence>
<dbReference type="Pfam" id="PF01569">
    <property type="entry name" value="PAP2"/>
    <property type="match status" value="1"/>
</dbReference>
<dbReference type="Proteomes" id="UP000252174">
    <property type="component" value="Unassembled WGS sequence"/>
</dbReference>
<dbReference type="PANTHER" id="PTHR14969:SF13">
    <property type="entry name" value="AT30094P"/>
    <property type="match status" value="1"/>
</dbReference>
<accession>A0A369AS05</accession>
<proteinExistence type="predicted"/>
<dbReference type="EMBL" id="QPJU01000003">
    <property type="protein sequence ID" value="RCX10234.1"/>
    <property type="molecule type" value="Genomic_DNA"/>
</dbReference>
<organism evidence="2 3">
    <name type="scientific">Extensimonas vulgaris</name>
    <dbReference type="NCBI Taxonomy" id="1031594"/>
    <lineage>
        <taxon>Bacteria</taxon>
        <taxon>Pseudomonadati</taxon>
        <taxon>Pseudomonadota</taxon>
        <taxon>Betaproteobacteria</taxon>
        <taxon>Burkholderiales</taxon>
        <taxon>Comamonadaceae</taxon>
        <taxon>Extensimonas</taxon>
    </lineage>
</organism>
<dbReference type="InterPro" id="IPR036938">
    <property type="entry name" value="PAP2/HPO_sf"/>
</dbReference>
<dbReference type="AlphaFoldDB" id="A0A369AS05"/>
<gene>
    <name evidence="2" type="ORF">DFR45_103221</name>
</gene>
<keyword evidence="3" id="KW-1185">Reference proteome</keyword>
<dbReference type="OrthoDB" id="9801622at2"/>
<evidence type="ECO:0000313" key="2">
    <source>
        <dbReference type="EMBL" id="RCX10234.1"/>
    </source>
</evidence>
<dbReference type="InterPro" id="IPR000326">
    <property type="entry name" value="PAP2/HPO"/>
</dbReference>
<comment type="caution">
    <text evidence="2">The sequence shown here is derived from an EMBL/GenBank/DDBJ whole genome shotgun (WGS) entry which is preliminary data.</text>
</comment>
<dbReference type="SUPFAM" id="SSF48317">
    <property type="entry name" value="Acid phosphatase/Vanadium-dependent haloperoxidase"/>
    <property type="match status" value="1"/>
</dbReference>
<dbReference type="Gene3D" id="1.20.144.10">
    <property type="entry name" value="Phosphatidic acid phosphatase type 2/haloperoxidase"/>
    <property type="match status" value="1"/>
</dbReference>
<dbReference type="RefSeq" id="WP_114482919.1">
    <property type="nucleotide sequence ID" value="NZ_QPJU01000003.1"/>
</dbReference>
<reference evidence="2 3" key="1">
    <citation type="submission" date="2018-07" db="EMBL/GenBank/DDBJ databases">
        <title>Genomic Encyclopedia of Type Strains, Phase IV (KMG-IV): sequencing the most valuable type-strain genomes for metagenomic binning, comparative biology and taxonomic classification.</title>
        <authorList>
            <person name="Goeker M."/>
        </authorList>
    </citation>
    <scope>NUCLEOTIDE SEQUENCE [LARGE SCALE GENOMIC DNA]</scope>
    <source>
        <strain evidence="2 3">DSM 100911</strain>
    </source>
</reference>
<dbReference type="PANTHER" id="PTHR14969">
    <property type="entry name" value="SPHINGOSINE-1-PHOSPHATE PHOSPHOHYDROLASE"/>
    <property type="match status" value="1"/>
</dbReference>
<protein>
    <submittedName>
        <fullName evidence="2">Undecaprenyl-diphosphatase</fullName>
    </submittedName>
</protein>
<dbReference type="SMART" id="SM00014">
    <property type="entry name" value="acidPPc"/>
    <property type="match status" value="1"/>
</dbReference>
<evidence type="ECO:0000259" key="1">
    <source>
        <dbReference type="SMART" id="SM00014"/>
    </source>
</evidence>
<feature type="domain" description="Phosphatidic acid phosphatase type 2/haloperoxidase" evidence="1">
    <location>
        <begin position="57"/>
        <end position="165"/>
    </location>
</feature>
<name>A0A369AS05_9BURK</name>